<evidence type="ECO:0000256" key="1">
    <source>
        <dbReference type="SAM" id="MobiDB-lite"/>
    </source>
</evidence>
<dbReference type="KEGG" id="loi:92356132"/>
<organism evidence="2 3">
    <name type="scientific">Leishmania orientalis</name>
    <dbReference type="NCBI Taxonomy" id="2249476"/>
    <lineage>
        <taxon>Eukaryota</taxon>
        <taxon>Discoba</taxon>
        <taxon>Euglenozoa</taxon>
        <taxon>Kinetoplastea</taxon>
        <taxon>Metakinetoplastina</taxon>
        <taxon>Trypanosomatida</taxon>
        <taxon>Trypanosomatidae</taxon>
        <taxon>Leishmaniinae</taxon>
        <taxon>Leishmania</taxon>
    </lineage>
</organism>
<reference evidence="3" key="2">
    <citation type="journal article" date="2021" name="Sci. Data">
        <title>Chromosome-scale genome sequencing, assembly and annotation of six genomes from subfamily Leishmaniinae.</title>
        <authorList>
            <person name="Almutairi H."/>
            <person name="Urbaniak M.D."/>
            <person name="Bates M.D."/>
            <person name="Jariyapan N."/>
            <person name="Kwakye-Nuako G."/>
            <person name="Thomaz Soccol V."/>
            <person name="Al-Salem W.S."/>
            <person name="Dillon R.J."/>
            <person name="Bates P.A."/>
            <person name="Gatherer D."/>
        </authorList>
    </citation>
    <scope>NUCLEOTIDE SEQUENCE [LARGE SCALE GENOMIC DNA]</scope>
</reference>
<dbReference type="EMBL" id="JAFHLR010000036">
    <property type="protein sequence ID" value="KAG5464668.1"/>
    <property type="molecule type" value="Genomic_DNA"/>
</dbReference>
<gene>
    <name evidence="2" type="ORF">LSCM4_00108</name>
</gene>
<feature type="region of interest" description="Disordered" evidence="1">
    <location>
        <begin position="72"/>
        <end position="139"/>
    </location>
</feature>
<dbReference type="RefSeq" id="XP_067058299.1">
    <property type="nucleotide sequence ID" value="XM_067202198.1"/>
</dbReference>
<evidence type="ECO:0000313" key="2">
    <source>
        <dbReference type="EMBL" id="KAG5464668.1"/>
    </source>
</evidence>
<protein>
    <submittedName>
        <fullName evidence="2">Uncharacterized protein</fullName>
    </submittedName>
</protein>
<evidence type="ECO:0000313" key="3">
    <source>
        <dbReference type="Proteomes" id="UP000674143"/>
    </source>
</evidence>
<feature type="compositionally biased region" description="Basic and acidic residues" evidence="1">
    <location>
        <begin position="81"/>
        <end position="106"/>
    </location>
</feature>
<reference evidence="3" key="1">
    <citation type="journal article" date="2021" name="Microbiol. Resour. Announc.">
        <title>LGAAP: Leishmaniinae Genome Assembly and Annotation Pipeline.</title>
        <authorList>
            <person name="Almutairi H."/>
            <person name="Urbaniak M.D."/>
            <person name="Bates M.D."/>
            <person name="Jariyapan N."/>
            <person name="Kwakye-Nuako G."/>
            <person name="Thomaz-Soccol V."/>
            <person name="Al-Salem W.S."/>
            <person name="Dillon R.J."/>
            <person name="Bates P.A."/>
            <person name="Gatherer D."/>
        </authorList>
    </citation>
    <scope>NUCLEOTIDE SEQUENCE [LARGE SCALE GENOMIC DNA]</scope>
</reference>
<sequence length="193" mass="21319">MIVFNHCCDKIFMPPSSHAYDRVRVLPLRGAPRPRPPVRAVCVPVDEAGADLLAPEVLRAVHAQEEPALHSMDAHVPSHPPQDDHGPREPPPRRARGEGAARDRRCGPVLHPGGARDAQGGPLRQGQGRPRGGRRAQGRQEVMLDVFKRFLDALRHGNFASHFPLFLDLRLRARAEAGVNVALYCDSLSHVFF</sequence>
<proteinExistence type="predicted"/>
<dbReference type="GeneID" id="92356132"/>
<dbReference type="Proteomes" id="UP000674143">
    <property type="component" value="Unassembled WGS sequence"/>
</dbReference>
<name>A0A836GV32_9TRYP</name>
<accession>A0A836GV32</accession>
<comment type="caution">
    <text evidence="2">The sequence shown here is derived from an EMBL/GenBank/DDBJ whole genome shotgun (WGS) entry which is preliminary data.</text>
</comment>
<dbReference type="AlphaFoldDB" id="A0A836GV32"/>
<keyword evidence="3" id="KW-1185">Reference proteome</keyword>
<feature type="compositionally biased region" description="Low complexity" evidence="1">
    <location>
        <begin position="118"/>
        <end position="128"/>
    </location>
</feature>